<dbReference type="InterPro" id="IPR036396">
    <property type="entry name" value="Cyt_P450_sf"/>
</dbReference>
<dbReference type="GO" id="GO:0020037">
    <property type="term" value="F:heme binding"/>
    <property type="evidence" value="ECO:0007669"/>
    <property type="project" value="InterPro"/>
</dbReference>
<dbReference type="GO" id="GO:0004497">
    <property type="term" value="F:monooxygenase activity"/>
    <property type="evidence" value="ECO:0007669"/>
    <property type="project" value="UniProtKB-KW"/>
</dbReference>
<dbReference type="EMBL" id="CABFNP030001239">
    <property type="protein sequence ID" value="CAI6092658.1"/>
    <property type="molecule type" value="Genomic_DNA"/>
</dbReference>
<evidence type="ECO:0000256" key="3">
    <source>
        <dbReference type="ARBA" id="ARBA00022617"/>
    </source>
</evidence>
<dbReference type="CDD" id="cd11041">
    <property type="entry name" value="CYP503A1-like"/>
    <property type="match status" value="1"/>
</dbReference>
<dbReference type="PANTHER" id="PTHR46206">
    <property type="entry name" value="CYTOCHROME P450"/>
    <property type="match status" value="1"/>
</dbReference>
<reference evidence="9" key="1">
    <citation type="submission" date="2023-01" db="EMBL/GenBank/DDBJ databases">
        <authorList>
            <person name="Piombo E."/>
        </authorList>
    </citation>
    <scope>NUCLEOTIDE SEQUENCE</scope>
</reference>
<protein>
    <recommendedName>
        <fullName evidence="11">Cytochrome P450</fullName>
    </recommendedName>
</protein>
<keyword evidence="7" id="KW-0503">Monooxygenase</keyword>
<keyword evidence="10" id="KW-1185">Reference proteome</keyword>
<evidence type="ECO:0000313" key="10">
    <source>
        <dbReference type="Proteomes" id="UP001160390"/>
    </source>
</evidence>
<dbReference type="Gene3D" id="1.10.630.10">
    <property type="entry name" value="Cytochrome P450"/>
    <property type="match status" value="1"/>
</dbReference>
<proteinExistence type="inferred from homology"/>
<comment type="caution">
    <text evidence="9">The sequence shown here is derived from an EMBL/GenBank/DDBJ whole genome shotgun (WGS) entry which is preliminary data.</text>
</comment>
<evidence type="ECO:0000256" key="2">
    <source>
        <dbReference type="ARBA" id="ARBA00010617"/>
    </source>
</evidence>
<evidence type="ECO:0000256" key="8">
    <source>
        <dbReference type="PIRSR" id="PIRSR602403-1"/>
    </source>
</evidence>
<dbReference type="PRINTS" id="PR00465">
    <property type="entry name" value="EP450IV"/>
</dbReference>
<dbReference type="InterPro" id="IPR002403">
    <property type="entry name" value="Cyt_P450_E_grp-IV"/>
</dbReference>
<gene>
    <name evidence="9" type="ORF">CCHLO57077_00007130</name>
</gene>
<dbReference type="GO" id="GO:0016705">
    <property type="term" value="F:oxidoreductase activity, acting on paired donors, with incorporation or reduction of molecular oxygen"/>
    <property type="evidence" value="ECO:0007669"/>
    <property type="project" value="InterPro"/>
</dbReference>
<evidence type="ECO:0000256" key="7">
    <source>
        <dbReference type="ARBA" id="ARBA00023033"/>
    </source>
</evidence>
<organism evidence="9 10">
    <name type="scientific">Clonostachys chloroleuca</name>
    <dbReference type="NCBI Taxonomy" id="1926264"/>
    <lineage>
        <taxon>Eukaryota</taxon>
        <taxon>Fungi</taxon>
        <taxon>Dikarya</taxon>
        <taxon>Ascomycota</taxon>
        <taxon>Pezizomycotina</taxon>
        <taxon>Sordariomycetes</taxon>
        <taxon>Hypocreomycetidae</taxon>
        <taxon>Hypocreales</taxon>
        <taxon>Bionectriaceae</taxon>
        <taxon>Clonostachys</taxon>
    </lineage>
</organism>
<keyword evidence="5" id="KW-0560">Oxidoreductase</keyword>
<keyword evidence="4 8" id="KW-0479">Metal-binding</keyword>
<dbReference type="Pfam" id="PF00067">
    <property type="entry name" value="p450"/>
    <property type="match status" value="1"/>
</dbReference>
<evidence type="ECO:0000256" key="1">
    <source>
        <dbReference type="ARBA" id="ARBA00001971"/>
    </source>
</evidence>
<evidence type="ECO:0000256" key="5">
    <source>
        <dbReference type="ARBA" id="ARBA00023002"/>
    </source>
</evidence>
<dbReference type="InterPro" id="IPR001128">
    <property type="entry name" value="Cyt_P450"/>
</dbReference>
<keyword evidence="3 8" id="KW-0349">Heme</keyword>
<evidence type="ECO:0000313" key="9">
    <source>
        <dbReference type="EMBL" id="CAI6092658.1"/>
    </source>
</evidence>
<keyword evidence="6 8" id="KW-0408">Iron</keyword>
<dbReference type="PANTHER" id="PTHR46206:SF7">
    <property type="entry name" value="P450, PUTATIVE (EUROFUNG)-RELATED"/>
    <property type="match status" value="1"/>
</dbReference>
<dbReference type="Proteomes" id="UP001160390">
    <property type="component" value="Unassembled WGS sequence"/>
</dbReference>
<dbReference type="SUPFAM" id="SSF48264">
    <property type="entry name" value="Cytochrome P450"/>
    <property type="match status" value="1"/>
</dbReference>
<feature type="binding site" description="axial binding residue" evidence="8">
    <location>
        <position position="150"/>
    </location>
    <ligand>
        <name>heme</name>
        <dbReference type="ChEBI" id="CHEBI:30413"/>
    </ligand>
    <ligandPart>
        <name>Fe</name>
        <dbReference type="ChEBI" id="CHEBI:18248"/>
    </ligandPart>
</feature>
<dbReference type="GO" id="GO:0005506">
    <property type="term" value="F:iron ion binding"/>
    <property type="evidence" value="ECO:0007669"/>
    <property type="project" value="InterPro"/>
</dbReference>
<accession>A0AA35Q1U9</accession>
<dbReference type="AlphaFoldDB" id="A0AA35Q1U9"/>
<comment type="cofactor">
    <cofactor evidence="1 8">
        <name>heme</name>
        <dbReference type="ChEBI" id="CHEBI:30413"/>
    </cofactor>
</comment>
<evidence type="ECO:0000256" key="6">
    <source>
        <dbReference type="ARBA" id="ARBA00023004"/>
    </source>
</evidence>
<evidence type="ECO:0008006" key="11">
    <source>
        <dbReference type="Google" id="ProtNLM"/>
    </source>
</evidence>
<comment type="similarity">
    <text evidence="2">Belongs to the cytochrome P450 family.</text>
</comment>
<sequence>MAATHALFDLCAMPEYVGALRAEAQSALAESGGVWQYSIIKNLRQLDSFLKESQRVNQSTFLGFDRKVMSAIKLSDGTILPPGSLIMMPGGPMSRDPEYYKSPGSFEGRRFCSPAANVSDDTSKATARTTQDYTSIEPGNLSWGNGRFTCPGRWYGAAMIKLILANLLIKYDVSFPGGQTERPANTKYDTEVHPDFGATVRFARRQLD</sequence>
<evidence type="ECO:0000256" key="4">
    <source>
        <dbReference type="ARBA" id="ARBA00022723"/>
    </source>
</evidence>
<name>A0AA35Q1U9_9HYPO</name>